<dbReference type="EMBL" id="JARKIE010000412">
    <property type="protein sequence ID" value="KAJ7642877.1"/>
    <property type="molecule type" value="Genomic_DNA"/>
</dbReference>
<accession>A0AAD7C9E2</accession>
<evidence type="ECO:0000313" key="2">
    <source>
        <dbReference type="EMBL" id="KAJ7642877.1"/>
    </source>
</evidence>
<protein>
    <submittedName>
        <fullName evidence="2">Uncharacterized protein</fullName>
    </submittedName>
</protein>
<dbReference type="AlphaFoldDB" id="A0AAD7C9E2"/>
<evidence type="ECO:0000313" key="3">
    <source>
        <dbReference type="Proteomes" id="UP001221757"/>
    </source>
</evidence>
<reference evidence="2" key="1">
    <citation type="submission" date="2023-03" db="EMBL/GenBank/DDBJ databases">
        <title>Massive genome expansion in bonnet fungi (Mycena s.s.) driven by repeated elements and novel gene families across ecological guilds.</title>
        <authorList>
            <consortium name="Lawrence Berkeley National Laboratory"/>
            <person name="Harder C.B."/>
            <person name="Miyauchi S."/>
            <person name="Viragh M."/>
            <person name="Kuo A."/>
            <person name="Thoen E."/>
            <person name="Andreopoulos B."/>
            <person name="Lu D."/>
            <person name="Skrede I."/>
            <person name="Drula E."/>
            <person name="Henrissat B."/>
            <person name="Morin E."/>
            <person name="Kohler A."/>
            <person name="Barry K."/>
            <person name="LaButti K."/>
            <person name="Morin E."/>
            <person name="Salamov A."/>
            <person name="Lipzen A."/>
            <person name="Mereny Z."/>
            <person name="Hegedus B."/>
            <person name="Baldrian P."/>
            <person name="Stursova M."/>
            <person name="Weitz H."/>
            <person name="Taylor A."/>
            <person name="Grigoriev I.V."/>
            <person name="Nagy L.G."/>
            <person name="Martin F."/>
            <person name="Kauserud H."/>
        </authorList>
    </citation>
    <scope>NUCLEOTIDE SEQUENCE</scope>
    <source>
        <strain evidence="2">CBHHK067</strain>
    </source>
</reference>
<dbReference type="Proteomes" id="UP001221757">
    <property type="component" value="Unassembled WGS sequence"/>
</dbReference>
<evidence type="ECO:0000256" key="1">
    <source>
        <dbReference type="SAM" id="MobiDB-lite"/>
    </source>
</evidence>
<feature type="compositionally biased region" description="Pro residues" evidence="1">
    <location>
        <begin position="15"/>
        <end position="25"/>
    </location>
</feature>
<feature type="region of interest" description="Disordered" evidence="1">
    <location>
        <begin position="1"/>
        <end position="30"/>
    </location>
</feature>
<gene>
    <name evidence="2" type="ORF">B0H17DRAFT_1148682</name>
</gene>
<keyword evidence="3" id="KW-1185">Reference proteome</keyword>
<name>A0AAD7C9E2_MYCRO</name>
<comment type="caution">
    <text evidence="2">The sequence shown here is derived from an EMBL/GenBank/DDBJ whole genome shotgun (WGS) entry which is preliminary data.</text>
</comment>
<sequence length="495" mass="54248">MLIDSVTSPAKKCHPPPFPNPPPPEGSHEHFYTPRQSLTEAGAADISFVDPIPTHRVLCIVKAVFQPNQIVILPDSGKADWKGTTPLWYPILAEFNHDHPVIKEFNEYFTGKKEIQRHREANQWMADVGFGSDPRVGGRSPRPLEHLAQARVMGLESVLLQLLAIQMELGKPLNRIQEHVINKIAVVEMLGGRKPFWHATRRSLARMASTSVPTYQGQFYWVLCVPLPVESHTYVEDPQTTTSTGVIQQITLEYLTNSGGSPGLHIHTAIGIENFAQWGKKVENKIGGVGRVGSFPKLAFTCTAEFSGIWFMQKTSRIGIGKRELLKVHSAGVASAADRYGLHISASCSGDRVRVSGDGGGSGAWSRNMAGMVAAVIAVDTATDLAWIPFGTCKFCIEAVEGYSRLEGGISSDSRVTKHHKIFPSFIVQLGGLVWIQKVSRTWPAYGYIPISLPGANEAKTNSPSARPSHQGALSEGVLRYKWLGQPSETHPREP</sequence>
<organism evidence="2 3">
    <name type="scientific">Mycena rosella</name>
    <name type="common">Pink bonnet</name>
    <name type="synonym">Agaricus rosellus</name>
    <dbReference type="NCBI Taxonomy" id="1033263"/>
    <lineage>
        <taxon>Eukaryota</taxon>
        <taxon>Fungi</taxon>
        <taxon>Dikarya</taxon>
        <taxon>Basidiomycota</taxon>
        <taxon>Agaricomycotina</taxon>
        <taxon>Agaricomycetes</taxon>
        <taxon>Agaricomycetidae</taxon>
        <taxon>Agaricales</taxon>
        <taxon>Marasmiineae</taxon>
        <taxon>Mycenaceae</taxon>
        <taxon>Mycena</taxon>
    </lineage>
</organism>
<proteinExistence type="predicted"/>